<evidence type="ECO:0000313" key="3">
    <source>
        <dbReference type="Proteomes" id="UP000800092"/>
    </source>
</evidence>
<feature type="region of interest" description="Disordered" evidence="1">
    <location>
        <begin position="97"/>
        <end position="121"/>
    </location>
</feature>
<feature type="compositionally biased region" description="Polar residues" evidence="1">
    <location>
        <begin position="260"/>
        <end position="274"/>
    </location>
</feature>
<keyword evidence="3" id="KW-1185">Reference proteome</keyword>
<protein>
    <submittedName>
        <fullName evidence="2">Uncharacterized protein</fullName>
    </submittedName>
</protein>
<organism evidence="2 3">
    <name type="scientific">Viridothelium virens</name>
    <name type="common">Speckled blister lichen</name>
    <name type="synonym">Trypethelium virens</name>
    <dbReference type="NCBI Taxonomy" id="1048519"/>
    <lineage>
        <taxon>Eukaryota</taxon>
        <taxon>Fungi</taxon>
        <taxon>Dikarya</taxon>
        <taxon>Ascomycota</taxon>
        <taxon>Pezizomycotina</taxon>
        <taxon>Dothideomycetes</taxon>
        <taxon>Dothideomycetes incertae sedis</taxon>
        <taxon>Trypetheliales</taxon>
        <taxon>Trypetheliaceae</taxon>
        <taxon>Viridothelium</taxon>
    </lineage>
</organism>
<dbReference type="AlphaFoldDB" id="A0A6A6HP65"/>
<sequence>MNWTGGKLQRHKHSGNGRINRQKAFFARQRTNLQNAPLSNSTPTIPFFQNEKPSGHVSSLVDLNLSRPELISQKANKCIQRGNKESLTSTVRFEGRVKKRKRQISDRGLSSRGQDSEPLGEVETCRKRLLEQGDWLELAPTRPLQVHFSRQEKRYRFGKRRRIGEEFRPAEKIRTRLPVLDDDVSKEIPLMSGAFNNVVEPVHVRIGKDALATETRVSGQSSVNNEHTPQRDPSPDSMLLDAEETNELEDAEVWTLKASRPSTRHIQGSNSAHSNDQDSVREDHQIFQGISTERDWTRISTACDKLEGFLGSSRSDLKDGSPEQRLVFPTPDLDSRSVNTSRVESEDQAEGLEETNYAWRAFLHLPNETSELALGSARTQGSLSMNITEDRETLASQHPACAMGSRFGTTSAEGASQELNSSGTGVPVSSNYP</sequence>
<feature type="compositionally biased region" description="Polar residues" evidence="1">
    <location>
        <begin position="407"/>
        <end position="433"/>
    </location>
</feature>
<feature type="region of interest" description="Disordered" evidence="1">
    <location>
        <begin position="391"/>
        <end position="433"/>
    </location>
</feature>
<evidence type="ECO:0000313" key="2">
    <source>
        <dbReference type="EMBL" id="KAF2239270.1"/>
    </source>
</evidence>
<dbReference type="OrthoDB" id="5426563at2759"/>
<accession>A0A6A6HP65</accession>
<dbReference type="EMBL" id="ML991773">
    <property type="protein sequence ID" value="KAF2239270.1"/>
    <property type="molecule type" value="Genomic_DNA"/>
</dbReference>
<evidence type="ECO:0000256" key="1">
    <source>
        <dbReference type="SAM" id="MobiDB-lite"/>
    </source>
</evidence>
<feature type="region of interest" description="Disordered" evidence="1">
    <location>
        <begin position="258"/>
        <end position="281"/>
    </location>
</feature>
<feature type="region of interest" description="Disordered" evidence="1">
    <location>
        <begin position="215"/>
        <end position="238"/>
    </location>
</feature>
<feature type="region of interest" description="Disordered" evidence="1">
    <location>
        <begin position="311"/>
        <end position="351"/>
    </location>
</feature>
<reference evidence="2" key="1">
    <citation type="journal article" date="2020" name="Stud. Mycol.">
        <title>101 Dothideomycetes genomes: a test case for predicting lifestyles and emergence of pathogens.</title>
        <authorList>
            <person name="Haridas S."/>
            <person name="Albert R."/>
            <person name="Binder M."/>
            <person name="Bloem J."/>
            <person name="Labutti K."/>
            <person name="Salamov A."/>
            <person name="Andreopoulos B."/>
            <person name="Baker S."/>
            <person name="Barry K."/>
            <person name="Bills G."/>
            <person name="Bluhm B."/>
            <person name="Cannon C."/>
            <person name="Castanera R."/>
            <person name="Culley D."/>
            <person name="Daum C."/>
            <person name="Ezra D."/>
            <person name="Gonzalez J."/>
            <person name="Henrissat B."/>
            <person name="Kuo A."/>
            <person name="Liang C."/>
            <person name="Lipzen A."/>
            <person name="Lutzoni F."/>
            <person name="Magnuson J."/>
            <person name="Mondo S."/>
            <person name="Nolan M."/>
            <person name="Ohm R."/>
            <person name="Pangilinan J."/>
            <person name="Park H.-J."/>
            <person name="Ramirez L."/>
            <person name="Alfaro M."/>
            <person name="Sun H."/>
            <person name="Tritt A."/>
            <person name="Yoshinaga Y."/>
            <person name="Zwiers L.-H."/>
            <person name="Turgeon B."/>
            <person name="Goodwin S."/>
            <person name="Spatafora J."/>
            <person name="Crous P."/>
            <person name="Grigoriev I."/>
        </authorList>
    </citation>
    <scope>NUCLEOTIDE SEQUENCE</scope>
    <source>
        <strain evidence="2">Tuck. ex Michener</strain>
    </source>
</reference>
<gene>
    <name evidence="2" type="ORF">EV356DRAFT_168672</name>
</gene>
<name>A0A6A6HP65_VIRVR</name>
<feature type="compositionally biased region" description="Polar residues" evidence="1">
    <location>
        <begin position="215"/>
        <end position="227"/>
    </location>
</feature>
<proteinExistence type="predicted"/>
<dbReference type="Proteomes" id="UP000800092">
    <property type="component" value="Unassembled WGS sequence"/>
</dbReference>